<accession>A0A915ZCZ5</accession>
<dbReference type="EMBL" id="CAGKOT010000030">
    <property type="protein sequence ID" value="CAB5372017.1"/>
    <property type="molecule type" value="Genomic_DNA"/>
</dbReference>
<evidence type="ECO:0000313" key="1">
    <source>
        <dbReference type="EMBL" id="CAB5372017.1"/>
    </source>
</evidence>
<evidence type="ECO:0000313" key="2">
    <source>
        <dbReference type="Proteomes" id="UP000684084"/>
    </source>
</evidence>
<sequence>MSSEKLAEILQLENLETLTCGSKRLRQRHKTGKNNKKRNKVLTKTDLNKIADQLVLIPNAKPPGQSWIWSYFEQYELIE</sequence>
<dbReference type="Proteomes" id="UP000684084">
    <property type="component" value="Unassembled WGS sequence"/>
</dbReference>
<comment type="caution">
    <text evidence="1">The sequence shown here is derived from an EMBL/GenBank/DDBJ whole genome shotgun (WGS) entry which is preliminary data.</text>
</comment>
<dbReference type="OrthoDB" id="10280825at2759"/>
<gene>
    <name evidence="1" type="ORF">CHRIB12_LOCUS13355</name>
</gene>
<reference evidence="1" key="1">
    <citation type="submission" date="2020-05" db="EMBL/GenBank/DDBJ databases">
        <authorList>
            <person name="Rincon C."/>
            <person name="Sanders R I."/>
            <person name="Robbins C."/>
            <person name="Chaturvedi A."/>
        </authorList>
    </citation>
    <scope>NUCLEOTIDE SEQUENCE</scope>
    <source>
        <strain evidence="1">CHB12</strain>
    </source>
</reference>
<name>A0A915ZCZ5_9GLOM</name>
<protein>
    <submittedName>
        <fullName evidence="1">Uncharacterized protein</fullName>
    </submittedName>
</protein>
<proteinExistence type="predicted"/>
<dbReference type="AlphaFoldDB" id="A0A915ZCZ5"/>
<organism evidence="1 2">
    <name type="scientific">Rhizophagus irregularis</name>
    <dbReference type="NCBI Taxonomy" id="588596"/>
    <lineage>
        <taxon>Eukaryota</taxon>
        <taxon>Fungi</taxon>
        <taxon>Fungi incertae sedis</taxon>
        <taxon>Mucoromycota</taxon>
        <taxon>Glomeromycotina</taxon>
        <taxon>Glomeromycetes</taxon>
        <taxon>Glomerales</taxon>
        <taxon>Glomeraceae</taxon>
        <taxon>Rhizophagus</taxon>
    </lineage>
</organism>